<dbReference type="AlphaFoldDB" id="A0A919RSN9"/>
<dbReference type="Proteomes" id="UP000606172">
    <property type="component" value="Unassembled WGS sequence"/>
</dbReference>
<accession>A0A919RSN9</accession>
<protein>
    <submittedName>
        <fullName evidence="1">Uncharacterized protein</fullName>
    </submittedName>
</protein>
<proteinExistence type="predicted"/>
<dbReference type="EMBL" id="BOOW01000063">
    <property type="protein sequence ID" value="GII97569.1"/>
    <property type="molecule type" value="Genomic_DNA"/>
</dbReference>
<evidence type="ECO:0000313" key="1">
    <source>
        <dbReference type="EMBL" id="GII97569.1"/>
    </source>
</evidence>
<evidence type="ECO:0000313" key="2">
    <source>
        <dbReference type="Proteomes" id="UP000606172"/>
    </source>
</evidence>
<reference evidence="1" key="1">
    <citation type="submission" date="2021-01" db="EMBL/GenBank/DDBJ databases">
        <title>Whole genome shotgun sequence of Sinosporangium siamense NBRC 109515.</title>
        <authorList>
            <person name="Komaki H."/>
            <person name="Tamura T."/>
        </authorList>
    </citation>
    <scope>NUCLEOTIDE SEQUENCE</scope>
    <source>
        <strain evidence="1">NBRC 109515</strain>
    </source>
</reference>
<name>A0A919RSN9_9ACTN</name>
<keyword evidence="2" id="KW-1185">Reference proteome</keyword>
<comment type="caution">
    <text evidence="1">The sequence shown here is derived from an EMBL/GenBank/DDBJ whole genome shotgun (WGS) entry which is preliminary data.</text>
</comment>
<organism evidence="1 2">
    <name type="scientific">Sinosporangium siamense</name>
    <dbReference type="NCBI Taxonomy" id="1367973"/>
    <lineage>
        <taxon>Bacteria</taxon>
        <taxon>Bacillati</taxon>
        <taxon>Actinomycetota</taxon>
        <taxon>Actinomycetes</taxon>
        <taxon>Streptosporangiales</taxon>
        <taxon>Streptosporangiaceae</taxon>
        <taxon>Sinosporangium</taxon>
    </lineage>
</organism>
<dbReference type="RefSeq" id="WP_204034143.1">
    <property type="nucleotide sequence ID" value="NZ_BOOW01000063.1"/>
</dbReference>
<sequence>MATLVAAASAAGVEQLDLGRVPSAGFLGARDNRLDEPEAAARIAQVLSGGAHRLTYLDLRHTGMTSRGALHLLAGAQRAVIPTKYTLGGGIASRVKRELNALAAVVPPAVPHPEVAAVLSVHRTSPGSA</sequence>
<gene>
    <name evidence="1" type="ORF">Ssi02_78000</name>
</gene>